<dbReference type="Pfam" id="PF12836">
    <property type="entry name" value="HHH_3"/>
    <property type="match status" value="1"/>
</dbReference>
<dbReference type="EMBL" id="MFAK01000004">
    <property type="protein sequence ID" value="OGD75448.1"/>
    <property type="molecule type" value="Genomic_DNA"/>
</dbReference>
<dbReference type="PANTHER" id="PTHR21180">
    <property type="entry name" value="ENDONUCLEASE/EXONUCLEASE/PHOSPHATASE FAMILY DOMAIN-CONTAINING PROTEIN 1"/>
    <property type="match status" value="1"/>
</dbReference>
<reference evidence="3 4" key="1">
    <citation type="journal article" date="2016" name="Nat. Commun.">
        <title>Thousands of microbial genomes shed light on interconnected biogeochemical processes in an aquifer system.</title>
        <authorList>
            <person name="Anantharaman K."/>
            <person name="Brown C.T."/>
            <person name="Hug L.A."/>
            <person name="Sharon I."/>
            <person name="Castelle C.J."/>
            <person name="Probst A.J."/>
            <person name="Thomas B.C."/>
            <person name="Singh A."/>
            <person name="Wilkins M.J."/>
            <person name="Karaoz U."/>
            <person name="Brodie E.L."/>
            <person name="Williams K.H."/>
            <person name="Hubbard S.S."/>
            <person name="Banfield J.F."/>
        </authorList>
    </citation>
    <scope>NUCLEOTIDE SEQUENCE [LARGE SCALE GENOMIC DNA]</scope>
</reference>
<dbReference type="InterPro" id="IPR019554">
    <property type="entry name" value="Soluble_ligand-bd"/>
</dbReference>
<keyword evidence="1" id="KW-0812">Transmembrane</keyword>
<feature type="transmembrane region" description="Helical" evidence="1">
    <location>
        <begin position="12"/>
        <end position="31"/>
    </location>
</feature>
<gene>
    <name evidence="3" type="ORF">A2228_01700</name>
</gene>
<sequence length="192" mass="20649">MGEWWKKNGVWVALGMVGVGCLLYGLWGVIWPEPAVVEIVQSSSIEKGGEIVVDVGGEVITPGVYKLPTGARIGDALVLAGGLSAEADRQWVAQTMNLAQEIKDGGKIYIPTRNEINNQIPITNNQTISNQAKTININTASVAELDKLTGIGEVRAQAIVANRPYGSTEELVSKAKIPESVYEKIKDQVSVY</sequence>
<evidence type="ECO:0000256" key="1">
    <source>
        <dbReference type="SAM" id="Phobius"/>
    </source>
</evidence>
<dbReference type="SUPFAM" id="SSF81585">
    <property type="entry name" value="PsbU/PolX domain-like"/>
    <property type="match status" value="1"/>
</dbReference>
<dbReference type="Gene3D" id="1.10.150.320">
    <property type="entry name" value="Photosystem II 12 kDa extrinsic protein"/>
    <property type="match status" value="1"/>
</dbReference>
<name>A0A1F5F724_9BACT</name>
<dbReference type="Proteomes" id="UP000176191">
    <property type="component" value="Unassembled WGS sequence"/>
</dbReference>
<evidence type="ECO:0000313" key="3">
    <source>
        <dbReference type="EMBL" id="OGD75448.1"/>
    </source>
</evidence>
<dbReference type="PANTHER" id="PTHR21180:SF32">
    <property type="entry name" value="ENDONUCLEASE_EXONUCLEASE_PHOSPHATASE FAMILY DOMAIN-CONTAINING PROTEIN 1"/>
    <property type="match status" value="1"/>
</dbReference>
<dbReference type="PROSITE" id="PS51257">
    <property type="entry name" value="PROKAR_LIPOPROTEIN"/>
    <property type="match status" value="1"/>
</dbReference>
<evidence type="ECO:0000313" key="4">
    <source>
        <dbReference type="Proteomes" id="UP000176191"/>
    </source>
</evidence>
<keyword evidence="1" id="KW-1133">Transmembrane helix</keyword>
<keyword evidence="1" id="KW-0472">Membrane</keyword>
<accession>A0A1F5F724</accession>
<dbReference type="AlphaFoldDB" id="A0A1F5F724"/>
<dbReference type="GO" id="GO:0015627">
    <property type="term" value="C:type II protein secretion system complex"/>
    <property type="evidence" value="ECO:0007669"/>
    <property type="project" value="TreeGrafter"/>
</dbReference>
<dbReference type="Pfam" id="PF10531">
    <property type="entry name" value="SLBB"/>
    <property type="match status" value="1"/>
</dbReference>
<dbReference type="GO" id="GO:0015628">
    <property type="term" value="P:protein secretion by the type II secretion system"/>
    <property type="evidence" value="ECO:0007669"/>
    <property type="project" value="TreeGrafter"/>
</dbReference>
<proteinExistence type="predicted"/>
<comment type="caution">
    <text evidence="3">The sequence shown here is derived from an EMBL/GenBank/DDBJ whole genome shotgun (WGS) entry which is preliminary data.</text>
</comment>
<dbReference type="InterPro" id="IPR051675">
    <property type="entry name" value="Endo/Exo/Phosphatase_dom_1"/>
</dbReference>
<feature type="domain" description="Soluble ligand binding" evidence="2">
    <location>
        <begin position="52"/>
        <end position="92"/>
    </location>
</feature>
<evidence type="ECO:0000259" key="2">
    <source>
        <dbReference type="Pfam" id="PF10531"/>
    </source>
</evidence>
<protein>
    <recommendedName>
        <fullName evidence="2">Soluble ligand binding domain-containing protein</fullName>
    </recommendedName>
</protein>
<organism evidence="3 4">
    <name type="scientific">Candidatus Collierbacteria bacterium RIFOXYA2_FULL_46_10</name>
    <dbReference type="NCBI Taxonomy" id="1817726"/>
    <lineage>
        <taxon>Bacteria</taxon>
        <taxon>Candidatus Collieribacteriota</taxon>
    </lineage>
</organism>